<reference evidence="6" key="1">
    <citation type="submission" date="2015-09" db="EMBL/GenBank/DDBJ databases">
        <authorList>
            <person name="Jackson K.R."/>
            <person name="Lunt B.L."/>
            <person name="Fisher J.N.B."/>
            <person name="Gardner A.V."/>
            <person name="Bailey M.E."/>
            <person name="Deus L.M."/>
            <person name="Earl A.S."/>
            <person name="Gibby P.D."/>
            <person name="Hartmann K.A."/>
            <person name="Liu J.E."/>
            <person name="Manci A.M."/>
            <person name="Nielsen D.A."/>
            <person name="Solomon M.B."/>
            <person name="Breakwell D.P."/>
            <person name="Burnett S.H."/>
            <person name="Grose J.H."/>
        </authorList>
    </citation>
    <scope>NUCLEOTIDE SEQUENCE</scope>
</reference>
<dbReference type="GO" id="GO:0006952">
    <property type="term" value="P:defense response"/>
    <property type="evidence" value="ECO:0007669"/>
    <property type="project" value="UniProtKB-KW"/>
</dbReference>
<evidence type="ECO:0000256" key="3">
    <source>
        <dbReference type="ARBA" id="ARBA00023157"/>
    </source>
</evidence>
<dbReference type="InterPro" id="IPR036146">
    <property type="entry name" value="Cyclotide_sf"/>
</dbReference>
<dbReference type="InterPro" id="IPR005535">
    <property type="entry name" value="Cyclotide"/>
</dbReference>
<keyword evidence="3" id="KW-1015">Disulfide bond</keyword>
<evidence type="ECO:0000313" key="6">
    <source>
        <dbReference type="EMBL" id="AML32988.1"/>
    </source>
</evidence>
<keyword evidence="4" id="KW-0732">Signal</keyword>
<dbReference type="AlphaFoldDB" id="A0A126TRX4"/>
<keyword evidence="1" id="KW-0611">Plant defense</keyword>
<feature type="domain" description="Albumin I chain a" evidence="5">
    <location>
        <begin position="69"/>
        <end position="117"/>
    </location>
</feature>
<dbReference type="SUPFAM" id="SSF57038">
    <property type="entry name" value="Cyclotides"/>
    <property type="match status" value="1"/>
</dbReference>
<feature type="chain" id="PRO_5007274608" evidence="4">
    <location>
        <begin position="27"/>
        <end position="121"/>
    </location>
</feature>
<evidence type="ECO:0000256" key="2">
    <source>
        <dbReference type="ARBA" id="ARBA00022854"/>
    </source>
</evidence>
<name>A0A126TRX4_CLITE</name>
<evidence type="ECO:0000256" key="1">
    <source>
        <dbReference type="ARBA" id="ARBA00022821"/>
    </source>
</evidence>
<evidence type="ECO:0000259" key="5">
    <source>
        <dbReference type="Pfam" id="PF16720"/>
    </source>
</evidence>
<dbReference type="Pfam" id="PF03784">
    <property type="entry name" value="Cyclotide"/>
    <property type="match status" value="1"/>
</dbReference>
<keyword evidence="2" id="KW-0960">Knottin</keyword>
<dbReference type="InterPro" id="IPR032000">
    <property type="entry name" value="Albumin_I_a"/>
</dbReference>
<accession>A0A126TRX4</accession>
<feature type="signal peptide" evidence="4">
    <location>
        <begin position="1"/>
        <end position="26"/>
    </location>
</feature>
<proteinExistence type="evidence at transcript level"/>
<reference evidence="6" key="2">
    <citation type="journal article" date="2016" name="FEBS J.">
        <title>Immunostimulating and Gram-negative-specific Antibacterial Cyclotides from the Butterfly Pea Clitoria ternatea.</title>
        <authorList>
            <person name="Nguyen K.N.T."/>
            <person name="Nguyen G.K.T."/>
            <person name="Nguyen P.Q.T."/>
            <person name="Ang K.H."/>
            <person name="Dedon P.C."/>
            <person name="Tam J.P."/>
        </authorList>
    </citation>
    <scope>NUCLEOTIDE SEQUENCE</scope>
</reference>
<organism evidence="6">
    <name type="scientific">Clitoria ternatea</name>
    <name type="common">Butterfly pea</name>
    <dbReference type="NCBI Taxonomy" id="43366"/>
    <lineage>
        <taxon>Eukaryota</taxon>
        <taxon>Viridiplantae</taxon>
        <taxon>Streptophyta</taxon>
        <taxon>Embryophyta</taxon>
        <taxon>Tracheophyta</taxon>
        <taxon>Spermatophyta</taxon>
        <taxon>Magnoliopsida</taxon>
        <taxon>eudicotyledons</taxon>
        <taxon>Gunneridae</taxon>
        <taxon>Pentapetalae</taxon>
        <taxon>rosids</taxon>
        <taxon>fabids</taxon>
        <taxon>Fabales</taxon>
        <taxon>Fabaceae</taxon>
        <taxon>Papilionoideae</taxon>
        <taxon>50 kb inversion clade</taxon>
        <taxon>NPAAA clade</taxon>
        <taxon>indigoferoid/millettioid clade</taxon>
        <taxon>Phaseoleae</taxon>
        <taxon>Clitoria</taxon>
    </lineage>
</organism>
<sequence>MAYLRLAPLAVIFFFAVMFAVKKTEGGDPLKCGESCFAGKCYTPGCTCEYPICMNNHIIALDAKTMDQHRLLCESHEDCLMKRTGNYCAPFPDSDIHFGWCFHAESEGYLLKDFLKMSKDN</sequence>
<evidence type="ECO:0000256" key="4">
    <source>
        <dbReference type="SAM" id="SignalP"/>
    </source>
</evidence>
<dbReference type="Pfam" id="PF16720">
    <property type="entry name" value="Albumin_I_a"/>
    <property type="match status" value="1"/>
</dbReference>
<dbReference type="PROSITE" id="PS51052">
    <property type="entry name" value="CYCLOTIDE"/>
    <property type="match status" value="1"/>
</dbReference>
<dbReference type="EMBL" id="KT732725">
    <property type="protein sequence ID" value="AML32988.1"/>
    <property type="molecule type" value="mRNA"/>
</dbReference>
<protein>
    <submittedName>
        <fullName evidence="6">Cliotide T29</fullName>
    </submittedName>
</protein>